<reference evidence="2" key="1">
    <citation type="journal article" date="2022" name="Mol. Ecol. Resour.">
        <title>The genomes of chicory, endive, great burdock and yacon provide insights into Asteraceae palaeo-polyploidization history and plant inulin production.</title>
        <authorList>
            <person name="Fan W."/>
            <person name="Wang S."/>
            <person name="Wang H."/>
            <person name="Wang A."/>
            <person name="Jiang F."/>
            <person name="Liu H."/>
            <person name="Zhao H."/>
            <person name="Xu D."/>
            <person name="Zhang Y."/>
        </authorList>
    </citation>
    <scope>NUCLEOTIDE SEQUENCE [LARGE SCALE GENOMIC DNA]</scope>
    <source>
        <strain evidence="2">cv. Yunnan</strain>
    </source>
</reference>
<name>A0ACB9JZ20_9ASTR</name>
<accession>A0ACB9JZ20</accession>
<gene>
    <name evidence="1" type="ORF">L1987_06696</name>
</gene>
<sequence length="468" mass="52973">MAHAFTNEFNLLALTQPEWKGVALEYRKIVDFLNRSKISYAISAYPIPSRPYTDQFWAIADHECTVNPNVIRATTAGQHIVISENTIRRVLQFWDLATDPITYPDYFVDGCSRQRMGYVGATDYASYKKMWVLGSVEPTPVHTPFFGHLINEAYVAPDDFRWYSPESEPELSENSNEQEEEEVEGDDESKNEGDEEERSADQSLPRRTTAVTLPESSSKRKRQDSTHKVEASVARQQVTEAMRTASTSTSTSTQLYQRTGRRPRVTSQATTTTISEEVPEIVPLPIETIHQLIVMAPIQTELVTITPIAIETTTITTTIPSSIPITTLEPISQPYNYGDFTQGFDIDAIFSSPPHIAEASTSRDFDPRDAMINTLETQVAGLLETVRKSREESEAQQAQINSLVDEVTILRSQRTRAEERLKNVMAQNELMIKINNMILGHRMSLELRFDMQRKEHEMMVKEGKGEAI</sequence>
<dbReference type="Proteomes" id="UP001056120">
    <property type="component" value="Linkage Group LG02"/>
</dbReference>
<reference evidence="1 2" key="2">
    <citation type="journal article" date="2022" name="Mol. Ecol. Resour.">
        <title>The genomes of chicory, endive, great burdock and yacon provide insights into Asteraceae paleo-polyploidization history and plant inulin production.</title>
        <authorList>
            <person name="Fan W."/>
            <person name="Wang S."/>
            <person name="Wang H."/>
            <person name="Wang A."/>
            <person name="Jiang F."/>
            <person name="Liu H."/>
            <person name="Zhao H."/>
            <person name="Xu D."/>
            <person name="Zhang Y."/>
        </authorList>
    </citation>
    <scope>NUCLEOTIDE SEQUENCE [LARGE SCALE GENOMIC DNA]</scope>
    <source>
        <strain evidence="2">cv. Yunnan</strain>
        <tissue evidence="1">Leaves</tissue>
    </source>
</reference>
<proteinExistence type="predicted"/>
<evidence type="ECO:0000313" key="2">
    <source>
        <dbReference type="Proteomes" id="UP001056120"/>
    </source>
</evidence>
<evidence type="ECO:0000313" key="1">
    <source>
        <dbReference type="EMBL" id="KAI3825218.1"/>
    </source>
</evidence>
<organism evidence="1 2">
    <name type="scientific">Smallanthus sonchifolius</name>
    <dbReference type="NCBI Taxonomy" id="185202"/>
    <lineage>
        <taxon>Eukaryota</taxon>
        <taxon>Viridiplantae</taxon>
        <taxon>Streptophyta</taxon>
        <taxon>Embryophyta</taxon>
        <taxon>Tracheophyta</taxon>
        <taxon>Spermatophyta</taxon>
        <taxon>Magnoliopsida</taxon>
        <taxon>eudicotyledons</taxon>
        <taxon>Gunneridae</taxon>
        <taxon>Pentapetalae</taxon>
        <taxon>asterids</taxon>
        <taxon>campanulids</taxon>
        <taxon>Asterales</taxon>
        <taxon>Asteraceae</taxon>
        <taxon>Asteroideae</taxon>
        <taxon>Heliantheae alliance</taxon>
        <taxon>Millerieae</taxon>
        <taxon>Smallanthus</taxon>
    </lineage>
</organism>
<comment type="caution">
    <text evidence="1">The sequence shown here is derived from an EMBL/GenBank/DDBJ whole genome shotgun (WGS) entry which is preliminary data.</text>
</comment>
<protein>
    <submittedName>
        <fullName evidence="1">Uncharacterized protein</fullName>
    </submittedName>
</protein>
<dbReference type="EMBL" id="CM042019">
    <property type="protein sequence ID" value="KAI3825218.1"/>
    <property type="molecule type" value="Genomic_DNA"/>
</dbReference>
<keyword evidence="2" id="KW-1185">Reference proteome</keyword>